<dbReference type="InterPro" id="IPR003000">
    <property type="entry name" value="Sirtuin"/>
</dbReference>
<name>C1BNZ8_CALRO</name>
<keyword evidence="2 8" id="KW-0808">Transferase</keyword>
<evidence type="ECO:0000256" key="8">
    <source>
        <dbReference type="PIRNR" id="PIRNR037938"/>
    </source>
</evidence>
<evidence type="ECO:0000256" key="1">
    <source>
        <dbReference type="ARBA" id="ARBA00006924"/>
    </source>
</evidence>
<evidence type="ECO:0000313" key="15">
    <source>
        <dbReference type="EMBL" id="ACO10751.1"/>
    </source>
</evidence>
<feature type="binding site" evidence="11 12">
    <location>
        <position position="203"/>
    </location>
    <ligand>
        <name>Zn(2+)</name>
        <dbReference type="ChEBI" id="CHEBI:29105"/>
    </ligand>
</feature>
<comment type="similarity">
    <text evidence="1 8">Belongs to the sirtuin family. Class I subfamily.</text>
</comment>
<dbReference type="GO" id="GO:0070403">
    <property type="term" value="F:NAD+ binding"/>
    <property type="evidence" value="ECO:0007669"/>
    <property type="project" value="UniProtKB-UniRule"/>
</dbReference>
<protein>
    <recommendedName>
        <fullName evidence="8">NAD-dependent protein deacetylase</fullName>
        <ecNumber evidence="8">2.3.1.286</ecNumber>
    </recommendedName>
</protein>
<keyword evidence="5 8" id="KW-0520">NAD</keyword>
<evidence type="ECO:0000256" key="3">
    <source>
        <dbReference type="ARBA" id="ARBA00022723"/>
    </source>
</evidence>
<comment type="catalytic activity">
    <reaction evidence="8">
        <text>N(6)-acetyl-L-lysyl-[protein] + NAD(+) + H2O = 2''-O-acetyl-ADP-D-ribose + nicotinamide + L-lysyl-[protein]</text>
        <dbReference type="Rhea" id="RHEA:43636"/>
        <dbReference type="Rhea" id="RHEA-COMP:9752"/>
        <dbReference type="Rhea" id="RHEA-COMP:10731"/>
        <dbReference type="ChEBI" id="CHEBI:15377"/>
        <dbReference type="ChEBI" id="CHEBI:17154"/>
        <dbReference type="ChEBI" id="CHEBI:29969"/>
        <dbReference type="ChEBI" id="CHEBI:57540"/>
        <dbReference type="ChEBI" id="CHEBI:61930"/>
        <dbReference type="ChEBI" id="CHEBI:83767"/>
        <dbReference type="EC" id="2.3.1.286"/>
    </reaction>
</comment>
<dbReference type="Pfam" id="PF02146">
    <property type="entry name" value="SIR2"/>
    <property type="match status" value="1"/>
</dbReference>
<evidence type="ECO:0000256" key="5">
    <source>
        <dbReference type="ARBA" id="ARBA00023027"/>
    </source>
</evidence>
<dbReference type="EC" id="2.3.1.286" evidence="8"/>
<feature type="binding site" evidence="10">
    <location>
        <begin position="100"/>
        <end position="102"/>
    </location>
    <ligand>
        <name>NAD(+)</name>
        <dbReference type="ChEBI" id="CHEBI:57540"/>
    </ligand>
</feature>
<feature type="binding site" evidence="10">
    <location>
        <position position="333"/>
    </location>
    <ligand>
        <name>NAD(+)</name>
        <dbReference type="ChEBI" id="CHEBI:57540"/>
    </ligand>
</feature>
<dbReference type="Gene3D" id="3.30.1600.10">
    <property type="entry name" value="SIR2/SIRT2 'Small Domain"/>
    <property type="match status" value="1"/>
</dbReference>
<organism evidence="15">
    <name type="scientific">Caligus rogercresseyi</name>
    <name type="common">Sea louse</name>
    <dbReference type="NCBI Taxonomy" id="217165"/>
    <lineage>
        <taxon>Eukaryota</taxon>
        <taxon>Metazoa</taxon>
        <taxon>Ecdysozoa</taxon>
        <taxon>Arthropoda</taxon>
        <taxon>Crustacea</taxon>
        <taxon>Multicrustacea</taxon>
        <taxon>Hexanauplia</taxon>
        <taxon>Copepoda</taxon>
        <taxon>Siphonostomatoida</taxon>
        <taxon>Caligidae</taxon>
        <taxon>Caligus</taxon>
    </lineage>
</organism>
<dbReference type="InterPro" id="IPR017328">
    <property type="entry name" value="Sirtuin_class_I"/>
</dbReference>
<evidence type="ECO:0000256" key="9">
    <source>
        <dbReference type="PIRSR" id="PIRSR037938-1"/>
    </source>
</evidence>
<feature type="binding site" evidence="10">
    <location>
        <begin position="90"/>
        <end position="94"/>
    </location>
    <ligand>
        <name>NAD(+)</name>
        <dbReference type="ChEBI" id="CHEBI:57540"/>
    </ligand>
</feature>
<sequence length="357" mass="39910">MSGEEMDKEDRLRDPEYFSGSSSSDDDDIEEHLRLLGHSDDIDGYLASRILHLDMNQPRPAQLLDEVSFEGIVRYITSGKARKIITMVGAGISTSAGIPDFRTPDSGLYARIAEEYPDVGNPTDLFSMNYFRMNPKPFFKLAKDLLKSQSFRPTPCHYFIKLLESKGLLLRHYTQNIDTLERKAGVNSDLLVEAHGSFASSTCLSCGLRYDQAWMEKKVHEMDVVTCERPDCHGIVKPDIVFFGESLPERFSGLVFQDFPFCDLLIIMGTSLQVQPFASLVNQVPETTPRLLINMEVVGNEGGNDFILRLMGRGGMDFSSERRYRDVAEIGSCDAGCSKLAEALGWKEELISLMGGS</sequence>
<dbReference type="AlphaFoldDB" id="C1BNZ8"/>
<dbReference type="SUPFAM" id="SSF52467">
    <property type="entry name" value="DHS-like NAD/FAD-binding domain"/>
    <property type="match status" value="1"/>
</dbReference>
<proteinExistence type="evidence at transcript level"/>
<feature type="binding site" evidence="11 12">
    <location>
        <position position="232"/>
    </location>
    <ligand>
        <name>Zn(2+)</name>
        <dbReference type="ChEBI" id="CHEBI:29105"/>
    </ligand>
</feature>
<feature type="region of interest" description="Disordered" evidence="13">
    <location>
        <begin position="1"/>
        <end position="27"/>
    </location>
</feature>
<dbReference type="InterPro" id="IPR026591">
    <property type="entry name" value="Sirtuin_cat_small_dom_sf"/>
</dbReference>
<feature type="binding site" evidence="10">
    <location>
        <begin position="270"/>
        <end position="271"/>
    </location>
    <ligand>
        <name>NAD(+)</name>
        <dbReference type="ChEBI" id="CHEBI:57540"/>
    </ligand>
</feature>
<feature type="binding site" evidence="11 12">
    <location>
        <position position="227"/>
    </location>
    <ligand>
        <name>Zn(2+)</name>
        <dbReference type="ChEBI" id="CHEBI:29105"/>
    </ligand>
</feature>
<dbReference type="GO" id="GO:0005634">
    <property type="term" value="C:nucleus"/>
    <property type="evidence" value="ECO:0007669"/>
    <property type="project" value="TreeGrafter"/>
</dbReference>
<dbReference type="InterPro" id="IPR026590">
    <property type="entry name" value="Ssirtuin_cat_dom"/>
</dbReference>
<comment type="catalytic activity">
    <reaction evidence="7">
        <text>N(6)-tetradecanoyl-L-lysyl-[protein] + NAD(+) + H2O = 2''-O-tetradecanoyl-ADP-D-ribose + nicotinamide + L-lysyl-[protein]</text>
        <dbReference type="Rhea" id="RHEA:70567"/>
        <dbReference type="Rhea" id="RHEA-COMP:9752"/>
        <dbReference type="Rhea" id="RHEA-COMP:15437"/>
        <dbReference type="ChEBI" id="CHEBI:15377"/>
        <dbReference type="ChEBI" id="CHEBI:17154"/>
        <dbReference type="ChEBI" id="CHEBI:29969"/>
        <dbReference type="ChEBI" id="CHEBI:57540"/>
        <dbReference type="ChEBI" id="CHEBI:141129"/>
        <dbReference type="ChEBI" id="CHEBI:189674"/>
    </reaction>
    <physiologicalReaction direction="left-to-right" evidence="7">
        <dbReference type="Rhea" id="RHEA:70568"/>
    </physiologicalReaction>
</comment>
<dbReference type="GO" id="GO:0140773">
    <property type="term" value="F:NAD-dependent protein demyristoylase activity"/>
    <property type="evidence" value="ECO:0007669"/>
    <property type="project" value="RHEA"/>
</dbReference>
<feature type="active site" description="Proton acceptor" evidence="9 12">
    <location>
        <position position="195"/>
    </location>
</feature>
<evidence type="ECO:0000256" key="2">
    <source>
        <dbReference type="ARBA" id="ARBA00022679"/>
    </source>
</evidence>
<dbReference type="EMBL" id="BT076327">
    <property type="protein sequence ID" value="ACO10751.1"/>
    <property type="molecule type" value="mRNA"/>
</dbReference>
<feature type="binding site" evidence="11 12">
    <location>
        <position position="206"/>
    </location>
    <ligand>
        <name>Zn(2+)</name>
        <dbReference type="ChEBI" id="CHEBI:29105"/>
    </ligand>
</feature>
<dbReference type="PIRSF" id="PIRSF037938">
    <property type="entry name" value="SIR2_euk"/>
    <property type="match status" value="1"/>
</dbReference>
<accession>C1BNZ8</accession>
<evidence type="ECO:0000256" key="10">
    <source>
        <dbReference type="PIRSR" id="PIRSR037938-2"/>
    </source>
</evidence>
<feature type="binding site" evidence="10">
    <location>
        <begin position="294"/>
        <end position="296"/>
    </location>
    <ligand>
        <name>NAD(+)</name>
        <dbReference type="ChEBI" id="CHEBI:57540"/>
    </ligand>
</feature>
<evidence type="ECO:0000256" key="7">
    <source>
        <dbReference type="ARBA" id="ARBA00048905"/>
    </source>
</evidence>
<dbReference type="GO" id="GO:0017136">
    <property type="term" value="F:histone deacetylase activity, NAD-dependent"/>
    <property type="evidence" value="ECO:0007669"/>
    <property type="project" value="InterPro"/>
</dbReference>
<evidence type="ECO:0000256" key="12">
    <source>
        <dbReference type="PROSITE-ProRule" id="PRU00236"/>
    </source>
</evidence>
<dbReference type="InterPro" id="IPR029035">
    <property type="entry name" value="DHS-like_NAD/FAD-binding_dom"/>
</dbReference>
<gene>
    <name evidence="15" type="primary">SIRT2</name>
</gene>
<comment type="cofactor">
    <cofactor evidence="11">
        <name>Zn(2+)</name>
        <dbReference type="ChEBI" id="CHEBI:29105"/>
    </cofactor>
    <text evidence="11">Binds 1 zinc ion per subunit.</text>
</comment>
<dbReference type="PANTHER" id="PTHR11085">
    <property type="entry name" value="NAD-DEPENDENT PROTEIN DEACYLASE SIRTUIN-5, MITOCHONDRIAL-RELATED"/>
    <property type="match status" value="1"/>
</dbReference>
<dbReference type="GO" id="GO:0008270">
    <property type="term" value="F:zinc ion binding"/>
    <property type="evidence" value="ECO:0007669"/>
    <property type="project" value="UniProtKB-UniRule"/>
</dbReference>
<reference evidence="15" key="1">
    <citation type="submission" date="2009-03" db="EMBL/GenBank/DDBJ databases">
        <title>Caligus rogercresseyi ESTs and full-length cDNAs.</title>
        <authorList>
            <person name="Yasuike M."/>
            <person name="von Schalburg K."/>
            <person name="Cooper G."/>
            <person name="Leong J."/>
            <person name="Jones S.R.M."/>
            <person name="Koop B.F."/>
        </authorList>
    </citation>
    <scope>NUCLEOTIDE SEQUENCE</scope>
    <source>
        <tissue evidence="15">Whole tissue</tissue>
    </source>
</reference>
<evidence type="ECO:0000256" key="13">
    <source>
        <dbReference type="SAM" id="MobiDB-lite"/>
    </source>
</evidence>
<feature type="binding site" evidence="10">
    <location>
        <begin position="175"/>
        <end position="178"/>
    </location>
    <ligand>
        <name>NAD(+)</name>
        <dbReference type="ChEBI" id="CHEBI:57540"/>
    </ligand>
</feature>
<evidence type="ECO:0000256" key="11">
    <source>
        <dbReference type="PIRSR" id="PIRSR037938-3"/>
    </source>
</evidence>
<evidence type="ECO:0000259" key="14">
    <source>
        <dbReference type="PROSITE" id="PS50305"/>
    </source>
</evidence>
<dbReference type="PROSITE" id="PS50305">
    <property type="entry name" value="SIRTUIN"/>
    <property type="match status" value="1"/>
</dbReference>
<dbReference type="GO" id="GO:0140774">
    <property type="term" value="F:NAD-dependent protein depalmitoylase activity"/>
    <property type="evidence" value="ECO:0007669"/>
    <property type="project" value="RHEA"/>
</dbReference>
<evidence type="ECO:0000256" key="4">
    <source>
        <dbReference type="ARBA" id="ARBA00022833"/>
    </source>
</evidence>
<keyword evidence="4 8" id="KW-0862">Zinc</keyword>
<dbReference type="PANTHER" id="PTHR11085:SF6">
    <property type="entry name" value="NAD-DEPENDENT PROTEIN DEACETYLASE SIRTUIN-2"/>
    <property type="match status" value="1"/>
</dbReference>
<feature type="domain" description="Deacetylase sirtuin-type" evidence="14">
    <location>
        <begin position="62"/>
        <end position="347"/>
    </location>
</feature>
<dbReference type="Gene3D" id="3.40.50.1220">
    <property type="entry name" value="TPP-binding domain"/>
    <property type="match status" value="1"/>
</dbReference>
<keyword evidence="3 8" id="KW-0479">Metal-binding</keyword>
<dbReference type="InterPro" id="IPR050134">
    <property type="entry name" value="NAD-dep_sirtuin_deacylases"/>
</dbReference>
<comment type="catalytic activity">
    <reaction evidence="6">
        <text>N(6)-hexadecanoyl-L-lysyl-[protein] + NAD(+) + H2O = 2''-O-hexadecanoyl-ADP-D-ribose + nicotinamide + L-lysyl-[protein]</text>
        <dbReference type="Rhea" id="RHEA:70563"/>
        <dbReference type="Rhea" id="RHEA-COMP:9752"/>
        <dbReference type="Rhea" id="RHEA-COMP:14175"/>
        <dbReference type="ChEBI" id="CHEBI:15377"/>
        <dbReference type="ChEBI" id="CHEBI:17154"/>
        <dbReference type="ChEBI" id="CHEBI:29969"/>
        <dbReference type="ChEBI" id="CHEBI:57540"/>
        <dbReference type="ChEBI" id="CHEBI:138936"/>
        <dbReference type="ChEBI" id="CHEBI:189673"/>
    </reaction>
    <physiologicalReaction direction="left-to-right" evidence="6">
        <dbReference type="Rhea" id="RHEA:70564"/>
    </physiologicalReaction>
</comment>
<evidence type="ECO:0000256" key="6">
    <source>
        <dbReference type="ARBA" id="ARBA00048378"/>
    </source>
</evidence>